<dbReference type="InterPro" id="IPR002364">
    <property type="entry name" value="Quin_OxRdtase/zeta-crystal_CS"/>
</dbReference>
<organism evidence="4 5">
    <name type="scientific">Aliisedimentitalea scapharcae</name>
    <dbReference type="NCBI Taxonomy" id="1524259"/>
    <lineage>
        <taxon>Bacteria</taxon>
        <taxon>Pseudomonadati</taxon>
        <taxon>Pseudomonadota</taxon>
        <taxon>Alphaproteobacteria</taxon>
        <taxon>Rhodobacterales</taxon>
        <taxon>Roseobacteraceae</taxon>
        <taxon>Aliisedimentitalea</taxon>
    </lineage>
</organism>
<evidence type="ECO:0000256" key="1">
    <source>
        <dbReference type="ARBA" id="ARBA00022857"/>
    </source>
</evidence>
<keyword evidence="1" id="KW-0521">NADP</keyword>
<feature type="domain" description="Enoyl reductase (ER)" evidence="3">
    <location>
        <begin position="16"/>
        <end position="357"/>
    </location>
</feature>
<evidence type="ECO:0000256" key="2">
    <source>
        <dbReference type="ARBA" id="ARBA00023002"/>
    </source>
</evidence>
<accession>A0ABZ2XUH5</accession>
<dbReference type="RefSeq" id="WP_406645727.1">
    <property type="nucleotide sequence ID" value="NZ_CP123584.1"/>
</dbReference>
<sequence length="359" mass="37325">MTIPKTMQAVHLIGHGGPEALQFRDDVAVPTPAAGEVLIKVGAAGINNTDVNTRIGWYSKAVAGDTEAAAGALGADDDDASWTGRPLVFPRIQGADCCGEIAAVGDGVDPARVGERVLVASLQPAADAIDDWDFITWGSECDGGFAQYAIARDRHTHAVTSDLSDAELASFPCAYSTAENLISRAGCKAGDIVLITGASGGVGSAAIQLCKRRGATVIAIASASKHDQMQDLGADRLLDRNDDPAQILGEQSVTLVVDLVAGDGFASLISCLKRGGRYATSGAIGGPLVTLDVRDLYLKDLTFVGGTVQAPETMPNLISYIEAGEIKPLVAQTFPLGDIHTAQDVFLQKKFVGKLVLLP</sequence>
<dbReference type="Gene3D" id="3.90.180.10">
    <property type="entry name" value="Medium-chain alcohol dehydrogenases, catalytic domain"/>
    <property type="match status" value="1"/>
</dbReference>
<evidence type="ECO:0000313" key="4">
    <source>
        <dbReference type="EMBL" id="WZK88341.1"/>
    </source>
</evidence>
<evidence type="ECO:0000313" key="5">
    <source>
        <dbReference type="Proteomes" id="UP001623232"/>
    </source>
</evidence>
<dbReference type="PANTHER" id="PTHR48106:SF18">
    <property type="entry name" value="QUINONE OXIDOREDUCTASE PIG3"/>
    <property type="match status" value="1"/>
</dbReference>
<dbReference type="InterPro" id="IPR013154">
    <property type="entry name" value="ADH-like_N"/>
</dbReference>
<dbReference type="PROSITE" id="PS01162">
    <property type="entry name" value="QOR_ZETA_CRYSTAL"/>
    <property type="match status" value="1"/>
</dbReference>
<keyword evidence="2" id="KW-0560">Oxidoreductase</keyword>
<dbReference type="InterPro" id="IPR013149">
    <property type="entry name" value="ADH-like_C"/>
</dbReference>
<dbReference type="Proteomes" id="UP001623232">
    <property type="component" value="Chromosome"/>
</dbReference>
<dbReference type="Gene3D" id="3.40.50.720">
    <property type="entry name" value="NAD(P)-binding Rossmann-like Domain"/>
    <property type="match status" value="1"/>
</dbReference>
<protein>
    <submittedName>
        <fullName evidence="4">Alcohol dehydrogenase family protein</fullName>
    </submittedName>
</protein>
<dbReference type="Pfam" id="PF08240">
    <property type="entry name" value="ADH_N"/>
    <property type="match status" value="1"/>
</dbReference>
<dbReference type="Pfam" id="PF00107">
    <property type="entry name" value="ADH_zinc_N"/>
    <property type="match status" value="1"/>
</dbReference>
<proteinExistence type="predicted"/>
<dbReference type="InterPro" id="IPR011032">
    <property type="entry name" value="GroES-like_sf"/>
</dbReference>
<dbReference type="SUPFAM" id="SSF50129">
    <property type="entry name" value="GroES-like"/>
    <property type="match status" value="1"/>
</dbReference>
<reference evidence="4 5" key="1">
    <citation type="submission" date="2023-04" db="EMBL/GenBank/DDBJ databases">
        <title>Complete genome sequence of Alisedimentitalea scapharcae.</title>
        <authorList>
            <person name="Rong J.-C."/>
            <person name="Yi M.-L."/>
            <person name="Zhao Q."/>
        </authorList>
    </citation>
    <scope>NUCLEOTIDE SEQUENCE [LARGE SCALE GENOMIC DNA]</scope>
    <source>
        <strain evidence="4 5">KCTC 42119</strain>
    </source>
</reference>
<dbReference type="CDD" id="cd08274">
    <property type="entry name" value="MDR9"/>
    <property type="match status" value="1"/>
</dbReference>
<dbReference type="EMBL" id="CP123584">
    <property type="protein sequence ID" value="WZK88341.1"/>
    <property type="molecule type" value="Genomic_DNA"/>
</dbReference>
<evidence type="ECO:0000259" key="3">
    <source>
        <dbReference type="SMART" id="SM00829"/>
    </source>
</evidence>
<gene>
    <name evidence="4" type="ORF">QEZ52_17325</name>
</gene>
<dbReference type="SMART" id="SM00829">
    <property type="entry name" value="PKS_ER"/>
    <property type="match status" value="1"/>
</dbReference>
<dbReference type="SUPFAM" id="SSF51735">
    <property type="entry name" value="NAD(P)-binding Rossmann-fold domains"/>
    <property type="match status" value="1"/>
</dbReference>
<name>A0ABZ2XUH5_9RHOB</name>
<keyword evidence="5" id="KW-1185">Reference proteome</keyword>
<dbReference type="PANTHER" id="PTHR48106">
    <property type="entry name" value="QUINONE OXIDOREDUCTASE PIG3-RELATED"/>
    <property type="match status" value="1"/>
</dbReference>
<dbReference type="InterPro" id="IPR036291">
    <property type="entry name" value="NAD(P)-bd_dom_sf"/>
</dbReference>
<dbReference type="InterPro" id="IPR020843">
    <property type="entry name" value="ER"/>
</dbReference>